<dbReference type="EMBL" id="JAUUTY010000003">
    <property type="protein sequence ID" value="KAK1663770.1"/>
    <property type="molecule type" value="Genomic_DNA"/>
</dbReference>
<comment type="caution">
    <text evidence="4">The sequence shown here is derived from an EMBL/GenBank/DDBJ whole genome shotgun (WGS) entry which is preliminary data.</text>
</comment>
<evidence type="ECO:0000256" key="3">
    <source>
        <dbReference type="SAM" id="SignalP"/>
    </source>
</evidence>
<feature type="signal peptide" evidence="3">
    <location>
        <begin position="1"/>
        <end position="25"/>
    </location>
</feature>
<dbReference type="PANTHER" id="PTHR33227:SF54">
    <property type="entry name" value="PROTEIN STIG1"/>
    <property type="match status" value="1"/>
</dbReference>
<evidence type="ECO:0000313" key="4">
    <source>
        <dbReference type="EMBL" id="KAK1663770.1"/>
    </source>
</evidence>
<keyword evidence="5" id="KW-1185">Reference proteome</keyword>
<organism evidence="4 5">
    <name type="scientific">Lolium multiflorum</name>
    <name type="common">Italian ryegrass</name>
    <name type="synonym">Lolium perenne subsp. multiflorum</name>
    <dbReference type="NCBI Taxonomy" id="4521"/>
    <lineage>
        <taxon>Eukaryota</taxon>
        <taxon>Viridiplantae</taxon>
        <taxon>Streptophyta</taxon>
        <taxon>Embryophyta</taxon>
        <taxon>Tracheophyta</taxon>
        <taxon>Spermatophyta</taxon>
        <taxon>Magnoliopsida</taxon>
        <taxon>Liliopsida</taxon>
        <taxon>Poales</taxon>
        <taxon>Poaceae</taxon>
        <taxon>BOP clade</taxon>
        <taxon>Pooideae</taxon>
        <taxon>Poodae</taxon>
        <taxon>Poeae</taxon>
        <taxon>Poeae Chloroplast Group 2 (Poeae type)</taxon>
        <taxon>Loliodinae</taxon>
        <taxon>Loliinae</taxon>
        <taxon>Lolium</taxon>
    </lineage>
</organism>
<dbReference type="PANTHER" id="PTHR33227">
    <property type="entry name" value="STIGMA-SPECIFIC STIG1-LIKE PROTEIN 3"/>
    <property type="match status" value="1"/>
</dbReference>
<proteinExistence type="inferred from homology"/>
<name>A0AAD8STP8_LOLMU</name>
<dbReference type="Pfam" id="PF04885">
    <property type="entry name" value="Stig1"/>
    <property type="match status" value="1"/>
</dbReference>
<evidence type="ECO:0008006" key="6">
    <source>
        <dbReference type="Google" id="ProtNLM"/>
    </source>
</evidence>
<evidence type="ECO:0000256" key="2">
    <source>
        <dbReference type="ARBA" id="ARBA00022729"/>
    </source>
</evidence>
<comment type="similarity">
    <text evidence="1">Belongs to the STIG1 family.</text>
</comment>
<protein>
    <recommendedName>
        <fullName evidence="6">Stigma-specific Stig1 family protein</fullName>
    </recommendedName>
</protein>
<dbReference type="AlphaFoldDB" id="A0AAD8STP8"/>
<evidence type="ECO:0000313" key="5">
    <source>
        <dbReference type="Proteomes" id="UP001231189"/>
    </source>
</evidence>
<feature type="chain" id="PRO_5041938442" description="Stigma-specific Stig1 family protein" evidence="3">
    <location>
        <begin position="26"/>
        <end position="130"/>
    </location>
</feature>
<dbReference type="Proteomes" id="UP001231189">
    <property type="component" value="Unassembled WGS sequence"/>
</dbReference>
<evidence type="ECO:0000256" key="1">
    <source>
        <dbReference type="ARBA" id="ARBA00006010"/>
    </source>
</evidence>
<keyword evidence="2 3" id="KW-0732">Signal</keyword>
<accession>A0AAD8STP8</accession>
<gene>
    <name evidence="4" type="ORF">QYE76_051929</name>
</gene>
<reference evidence="4" key="1">
    <citation type="submission" date="2023-07" db="EMBL/GenBank/DDBJ databases">
        <title>A chromosome-level genome assembly of Lolium multiflorum.</title>
        <authorList>
            <person name="Chen Y."/>
            <person name="Copetti D."/>
            <person name="Kolliker R."/>
            <person name="Studer B."/>
        </authorList>
    </citation>
    <scope>NUCLEOTIDE SEQUENCE</scope>
    <source>
        <strain evidence="4">02402/16</strain>
        <tissue evidence="4">Leaf</tissue>
    </source>
</reference>
<dbReference type="InterPro" id="IPR006969">
    <property type="entry name" value="Stig-like"/>
</dbReference>
<sequence>MGKAIVVFLMALAVAFAAVVGFADATPPGLRRSRFLATKLPEPPLAWGNCEKRPAVCKEHGSPGKDCCNDMCTDTKKNSGHCGLCGKKCKYGDTCCDGKCVDLLNDKKNCGDCNVQCSNKCRSGMCNYAG</sequence>